<dbReference type="PANTHER" id="PTHR22652:SF0">
    <property type="entry name" value="NUCLEOPORIN NUP43"/>
    <property type="match status" value="1"/>
</dbReference>
<keyword evidence="7" id="KW-1185">Reference proteome</keyword>
<comment type="caution">
    <text evidence="6">The sequence shown here is derived from an EMBL/GenBank/DDBJ whole genome shotgun (WGS) entry which is preliminary data.</text>
</comment>
<comment type="subcellular location">
    <subcellularLocation>
        <location evidence="1">Nucleus</location>
    </subcellularLocation>
</comment>
<evidence type="ECO:0000256" key="4">
    <source>
        <dbReference type="ARBA" id="ARBA00023242"/>
    </source>
</evidence>
<dbReference type="AlphaFoldDB" id="A0A8K0CZK9"/>
<dbReference type="SUPFAM" id="SSF50978">
    <property type="entry name" value="WD40 repeat-like"/>
    <property type="match status" value="1"/>
</dbReference>
<gene>
    <name evidence="6" type="ORF">ILUMI_11952</name>
</gene>
<protein>
    <recommendedName>
        <fullName evidence="8">Nucleoporin Nup43</fullName>
    </recommendedName>
</protein>
<dbReference type="Gene3D" id="2.130.10.10">
    <property type="entry name" value="YVTN repeat-like/Quinoprotein amine dehydrogenase"/>
    <property type="match status" value="1"/>
</dbReference>
<evidence type="ECO:0000313" key="7">
    <source>
        <dbReference type="Proteomes" id="UP000801492"/>
    </source>
</evidence>
<keyword evidence="2 5" id="KW-0853">WD repeat</keyword>
<keyword evidence="3" id="KW-0677">Repeat</keyword>
<evidence type="ECO:0000256" key="5">
    <source>
        <dbReference type="PROSITE-ProRule" id="PRU00221"/>
    </source>
</evidence>
<evidence type="ECO:0000256" key="1">
    <source>
        <dbReference type="ARBA" id="ARBA00004123"/>
    </source>
</evidence>
<evidence type="ECO:0000256" key="2">
    <source>
        <dbReference type="ARBA" id="ARBA00022574"/>
    </source>
</evidence>
<dbReference type="SMART" id="SM00320">
    <property type="entry name" value="WD40"/>
    <property type="match status" value="4"/>
</dbReference>
<dbReference type="GO" id="GO:0031080">
    <property type="term" value="C:nuclear pore outer ring"/>
    <property type="evidence" value="ECO:0007669"/>
    <property type="project" value="TreeGrafter"/>
</dbReference>
<reference evidence="6" key="1">
    <citation type="submission" date="2019-08" db="EMBL/GenBank/DDBJ databases">
        <title>The genome of the North American firefly Photinus pyralis.</title>
        <authorList>
            <consortium name="Photinus pyralis genome working group"/>
            <person name="Fallon T.R."/>
            <person name="Sander Lower S.E."/>
            <person name="Weng J.-K."/>
        </authorList>
    </citation>
    <scope>NUCLEOTIDE SEQUENCE</scope>
    <source>
        <strain evidence="6">TRF0915ILg1</strain>
        <tissue evidence="6">Whole body</tissue>
    </source>
</reference>
<dbReference type="EMBL" id="VTPC01007218">
    <property type="protein sequence ID" value="KAF2894227.1"/>
    <property type="molecule type" value="Genomic_DNA"/>
</dbReference>
<sequence>MTQNVHGTFISEKTNKIRWRPDPFGYSNSFITGSWDNDQNNIKLWNFEENEDDPDIYPFVIKNYPFEGDVTEAKFANPDYFVASSSLGSLYCLKVSSEITGETIITEERSWNKLHRSKNGDASSCTSFGMYESDIVTVGEDGNINLLTAQRKDIVRTIDEADSCSLNCVIFLKFNEILTGNLRGQMKIWDLRSNENKPTTTFMLSGDQIAATSLTFHPTQRHMIVAGDEEGSLTVWDLRQNIFPVNLLSAHSDSVSEIHFHPDHPDQLFSCSSSGELWHWITNRSGTLLNIENVETNPWFSTDSIKNKFEVFMLMPKLHKPINSLDLNRNRVLCSCDNEAIYLINNVNVYN</sequence>
<name>A0A8K0CZK9_IGNLU</name>
<evidence type="ECO:0008006" key="8">
    <source>
        <dbReference type="Google" id="ProtNLM"/>
    </source>
</evidence>
<dbReference type="PROSITE" id="PS50082">
    <property type="entry name" value="WD_REPEATS_2"/>
    <property type="match status" value="1"/>
</dbReference>
<dbReference type="InterPro" id="IPR036322">
    <property type="entry name" value="WD40_repeat_dom_sf"/>
</dbReference>
<dbReference type="OrthoDB" id="9890280at2759"/>
<feature type="repeat" description="WD" evidence="5">
    <location>
        <begin position="204"/>
        <end position="239"/>
    </location>
</feature>
<keyword evidence="4" id="KW-0539">Nucleus</keyword>
<dbReference type="InterPro" id="IPR015943">
    <property type="entry name" value="WD40/YVTN_repeat-like_dom_sf"/>
</dbReference>
<dbReference type="Proteomes" id="UP000801492">
    <property type="component" value="Unassembled WGS sequence"/>
</dbReference>
<evidence type="ECO:0000256" key="3">
    <source>
        <dbReference type="ARBA" id="ARBA00022737"/>
    </source>
</evidence>
<proteinExistence type="predicted"/>
<organism evidence="6 7">
    <name type="scientific">Ignelater luminosus</name>
    <name type="common">Cucubano</name>
    <name type="synonym">Pyrophorus luminosus</name>
    <dbReference type="NCBI Taxonomy" id="2038154"/>
    <lineage>
        <taxon>Eukaryota</taxon>
        <taxon>Metazoa</taxon>
        <taxon>Ecdysozoa</taxon>
        <taxon>Arthropoda</taxon>
        <taxon>Hexapoda</taxon>
        <taxon>Insecta</taxon>
        <taxon>Pterygota</taxon>
        <taxon>Neoptera</taxon>
        <taxon>Endopterygota</taxon>
        <taxon>Coleoptera</taxon>
        <taxon>Polyphaga</taxon>
        <taxon>Elateriformia</taxon>
        <taxon>Elateroidea</taxon>
        <taxon>Elateridae</taxon>
        <taxon>Agrypninae</taxon>
        <taxon>Pyrophorini</taxon>
        <taxon>Ignelater</taxon>
    </lineage>
</organism>
<dbReference type="Pfam" id="PF00400">
    <property type="entry name" value="WD40"/>
    <property type="match status" value="2"/>
</dbReference>
<dbReference type="PANTHER" id="PTHR22652">
    <property type="entry name" value="NUCLEOPORIN NUP43"/>
    <property type="match status" value="1"/>
</dbReference>
<evidence type="ECO:0000313" key="6">
    <source>
        <dbReference type="EMBL" id="KAF2894227.1"/>
    </source>
</evidence>
<accession>A0A8K0CZK9</accession>
<dbReference type="InterPro" id="IPR001680">
    <property type="entry name" value="WD40_rpt"/>
</dbReference>